<dbReference type="InterPro" id="IPR000242">
    <property type="entry name" value="PTP_cat"/>
</dbReference>
<evidence type="ECO:0000313" key="4">
    <source>
        <dbReference type="EMBL" id="RCN53196.1"/>
    </source>
</evidence>
<dbReference type="SMART" id="SM00404">
    <property type="entry name" value="PTPc_motif"/>
    <property type="match status" value="1"/>
</dbReference>
<dbReference type="Pfam" id="PF00102">
    <property type="entry name" value="Y_phosphatase"/>
    <property type="match status" value="1"/>
</dbReference>
<dbReference type="OrthoDB" id="8609993at2759"/>
<dbReference type="EMBL" id="JOJR01000003">
    <property type="protein sequence ID" value="RCN53196.1"/>
    <property type="molecule type" value="Genomic_DNA"/>
</dbReference>
<feature type="compositionally biased region" description="Polar residues" evidence="1">
    <location>
        <begin position="1"/>
        <end position="16"/>
    </location>
</feature>
<dbReference type="GO" id="GO:0004725">
    <property type="term" value="F:protein tyrosine phosphatase activity"/>
    <property type="evidence" value="ECO:0007669"/>
    <property type="project" value="InterPro"/>
</dbReference>
<proteinExistence type="predicted"/>
<sequence>MQVSLAPQLAESGSPSRQKEYSLGCQMGSNNNIATTNGPSDYQRPASGTCASLTPRFSGRRDSDSASSDNSVRFGGHKYRIMQKIRERGSEIKPVDDTVYTLAPSASASSHDIRAGTPTDGSAQLAQENEKMNLVVQRLREFAWMCEQTTVDQLRNEFSTLPQPDMRDCQACQAPENQKKNRYSNIPCLDSSRILLNILRPDSGYGYIHANRVEHPTFRNKYIITQGPLPSTIASFWEMVWQENVSGVVMLCQTIEDGRRKCAEYFSTKMDYPVIYGKFTVVLKEQKWEDTFITSILEIEYEQESSRTVTHYQWREWTDFKAPCDQTIITLLQKVRGKSAVVVHCSAGIGRSGTFVALEMCLQDLANGLTINVQQAVVNLRHYRALAVQTFTQYLSIFKAILQMGEKHGAITKQDVERFYRLYQEQIEK</sequence>
<gene>
    <name evidence="4" type="ORF">ANCCAN_00751</name>
</gene>
<dbReference type="CDD" id="cd00047">
    <property type="entry name" value="PTPc"/>
    <property type="match status" value="1"/>
</dbReference>
<accession>A0A368H9H2</accession>
<protein>
    <submittedName>
        <fullName evidence="4">Protein-tyrosine phosphatase</fullName>
    </submittedName>
</protein>
<dbReference type="Proteomes" id="UP000252519">
    <property type="component" value="Unassembled WGS sequence"/>
</dbReference>
<dbReference type="AlphaFoldDB" id="A0A368H9H2"/>
<evidence type="ECO:0000259" key="3">
    <source>
        <dbReference type="PROSITE" id="PS50056"/>
    </source>
</evidence>
<evidence type="ECO:0000313" key="5">
    <source>
        <dbReference type="Proteomes" id="UP000252519"/>
    </source>
</evidence>
<dbReference type="STRING" id="29170.A0A368H9H2"/>
<feature type="domain" description="Tyrosine specific protein phosphatases" evidence="3">
    <location>
        <begin position="326"/>
        <end position="395"/>
    </location>
</feature>
<feature type="region of interest" description="Disordered" evidence="1">
    <location>
        <begin position="1"/>
        <end position="72"/>
    </location>
</feature>
<dbReference type="InterPro" id="IPR003595">
    <property type="entry name" value="Tyr_Pase_cat"/>
</dbReference>
<dbReference type="SMART" id="SM00194">
    <property type="entry name" value="PTPc"/>
    <property type="match status" value="1"/>
</dbReference>
<dbReference type="PROSITE" id="PS50055">
    <property type="entry name" value="TYR_PHOSPHATASE_PTP"/>
    <property type="match status" value="1"/>
</dbReference>
<dbReference type="InterPro" id="IPR000387">
    <property type="entry name" value="Tyr_Pase_dom"/>
</dbReference>
<comment type="caution">
    <text evidence="4">The sequence shown here is derived from an EMBL/GenBank/DDBJ whole genome shotgun (WGS) entry which is preliminary data.</text>
</comment>
<dbReference type="PANTHER" id="PTHR46163">
    <property type="entry name" value="TYROSINE-PROTEIN PHOSPHATASE-RELATED"/>
    <property type="match status" value="1"/>
</dbReference>
<dbReference type="PROSITE" id="PS50056">
    <property type="entry name" value="TYR_PHOSPHATASE_2"/>
    <property type="match status" value="1"/>
</dbReference>
<evidence type="ECO:0000259" key="2">
    <source>
        <dbReference type="PROSITE" id="PS50055"/>
    </source>
</evidence>
<reference evidence="4 5" key="1">
    <citation type="submission" date="2014-10" db="EMBL/GenBank/DDBJ databases">
        <title>Draft genome of the hookworm Ancylostoma caninum.</title>
        <authorList>
            <person name="Mitreva M."/>
        </authorList>
    </citation>
    <scope>NUCLEOTIDE SEQUENCE [LARGE SCALE GENOMIC DNA]</scope>
    <source>
        <strain evidence="4 5">Baltimore</strain>
    </source>
</reference>
<dbReference type="SUPFAM" id="SSF52799">
    <property type="entry name" value="(Phosphotyrosine protein) phosphatases II"/>
    <property type="match status" value="1"/>
</dbReference>
<dbReference type="InterPro" id="IPR029021">
    <property type="entry name" value="Prot-tyrosine_phosphatase-like"/>
</dbReference>
<name>A0A368H9H2_ANCCA</name>
<dbReference type="PRINTS" id="PR00700">
    <property type="entry name" value="PRTYPHPHTASE"/>
</dbReference>
<keyword evidence="5" id="KW-1185">Reference proteome</keyword>
<organism evidence="4 5">
    <name type="scientific">Ancylostoma caninum</name>
    <name type="common">Dog hookworm</name>
    <dbReference type="NCBI Taxonomy" id="29170"/>
    <lineage>
        <taxon>Eukaryota</taxon>
        <taxon>Metazoa</taxon>
        <taxon>Ecdysozoa</taxon>
        <taxon>Nematoda</taxon>
        <taxon>Chromadorea</taxon>
        <taxon>Rhabditida</taxon>
        <taxon>Rhabditina</taxon>
        <taxon>Rhabditomorpha</taxon>
        <taxon>Strongyloidea</taxon>
        <taxon>Ancylostomatidae</taxon>
        <taxon>Ancylostomatinae</taxon>
        <taxon>Ancylostoma</taxon>
    </lineage>
</organism>
<evidence type="ECO:0000256" key="1">
    <source>
        <dbReference type="SAM" id="MobiDB-lite"/>
    </source>
</evidence>
<dbReference type="PROSITE" id="PS00383">
    <property type="entry name" value="TYR_PHOSPHATASE_1"/>
    <property type="match status" value="1"/>
</dbReference>
<feature type="domain" description="Tyrosine-protein phosphatase" evidence="2">
    <location>
        <begin position="154"/>
        <end position="404"/>
    </location>
</feature>
<feature type="compositionally biased region" description="Polar residues" evidence="1">
    <location>
        <begin position="27"/>
        <end position="40"/>
    </location>
</feature>
<dbReference type="InterPro" id="IPR052782">
    <property type="entry name" value="Oocyte-zygote_transition_reg"/>
</dbReference>
<dbReference type="InterPro" id="IPR016130">
    <property type="entry name" value="Tyr_Pase_AS"/>
</dbReference>
<dbReference type="Gene3D" id="3.90.190.10">
    <property type="entry name" value="Protein tyrosine phosphatase superfamily"/>
    <property type="match status" value="1"/>
</dbReference>